<dbReference type="Proteomes" id="UP000187417">
    <property type="component" value="Unassembled WGS sequence"/>
</dbReference>
<dbReference type="AlphaFoldDB" id="A0A1Q6FD79"/>
<dbReference type="SUPFAM" id="SSF103481">
    <property type="entry name" value="Multidrug resistance efflux transporter EmrE"/>
    <property type="match status" value="2"/>
</dbReference>
<feature type="transmembrane region" description="Helical" evidence="1">
    <location>
        <begin position="243"/>
        <end position="263"/>
    </location>
</feature>
<feature type="transmembrane region" description="Helical" evidence="1">
    <location>
        <begin position="154"/>
        <end position="171"/>
    </location>
</feature>
<feature type="transmembrane region" description="Helical" evidence="1">
    <location>
        <begin position="94"/>
        <end position="116"/>
    </location>
</feature>
<feature type="domain" description="EamA" evidence="2">
    <location>
        <begin position="5"/>
        <end position="138"/>
    </location>
</feature>
<dbReference type="Pfam" id="PF00892">
    <property type="entry name" value="EamA"/>
    <property type="match status" value="2"/>
</dbReference>
<evidence type="ECO:0000256" key="1">
    <source>
        <dbReference type="SAM" id="Phobius"/>
    </source>
</evidence>
<name>A0A1Q6FD79_9BACT</name>
<feature type="transmembrane region" description="Helical" evidence="1">
    <location>
        <begin position="183"/>
        <end position="202"/>
    </location>
</feature>
<feature type="transmembrane region" description="Helical" evidence="1">
    <location>
        <begin position="214"/>
        <end position="236"/>
    </location>
</feature>
<dbReference type="Gene3D" id="1.10.3730.20">
    <property type="match status" value="1"/>
</dbReference>
<dbReference type="STRING" id="28117.BHV66_01375"/>
<gene>
    <name evidence="3" type="ORF">BHV66_01375</name>
</gene>
<accession>A0A1Q6FD79</accession>
<dbReference type="PANTHER" id="PTHR22911">
    <property type="entry name" value="ACYL-MALONYL CONDENSING ENZYME-RELATED"/>
    <property type="match status" value="1"/>
</dbReference>
<dbReference type="InterPro" id="IPR037185">
    <property type="entry name" value="EmrE-like"/>
</dbReference>
<dbReference type="RefSeq" id="WP_278338927.1">
    <property type="nucleotide sequence ID" value="NZ_BAAFLA010000005.1"/>
</dbReference>
<feature type="transmembrane region" description="Helical" evidence="1">
    <location>
        <begin position="40"/>
        <end position="60"/>
    </location>
</feature>
<comment type="caution">
    <text evidence="3">The sequence shown here is derived from an EMBL/GenBank/DDBJ whole genome shotgun (WGS) entry which is preliminary data.</text>
</comment>
<feature type="transmembrane region" description="Helical" evidence="1">
    <location>
        <begin position="269"/>
        <end position="287"/>
    </location>
</feature>
<feature type="domain" description="EamA" evidence="2">
    <location>
        <begin position="151"/>
        <end position="286"/>
    </location>
</feature>
<reference evidence="3 4" key="1">
    <citation type="journal article" date="2016" name="Nat. Biotechnol.">
        <title>Measurement of bacterial replication rates in microbial communities.</title>
        <authorList>
            <person name="Brown C.T."/>
            <person name="Olm M.R."/>
            <person name="Thomas B.C."/>
            <person name="Banfield J.F."/>
        </authorList>
    </citation>
    <scope>NUCLEOTIDE SEQUENCE [LARGE SCALE GENOMIC DNA]</scope>
    <source>
        <strain evidence="3">CAG:67_53_122</strain>
    </source>
</reference>
<feature type="transmembrane region" description="Helical" evidence="1">
    <location>
        <begin position="123"/>
        <end position="142"/>
    </location>
</feature>
<organism evidence="3 4">
    <name type="scientific">Alistipes putredinis</name>
    <dbReference type="NCBI Taxonomy" id="28117"/>
    <lineage>
        <taxon>Bacteria</taxon>
        <taxon>Pseudomonadati</taxon>
        <taxon>Bacteroidota</taxon>
        <taxon>Bacteroidia</taxon>
        <taxon>Bacteroidales</taxon>
        <taxon>Rikenellaceae</taxon>
        <taxon>Alistipes</taxon>
    </lineage>
</organism>
<evidence type="ECO:0000313" key="3">
    <source>
        <dbReference type="EMBL" id="OKY96742.1"/>
    </source>
</evidence>
<sequence>MKNFKGIVYAALSSSTFGLAPLFSILLLSDGFSSFEVLSYRWGVASLTLGIVGLAGGCRFRISRQELCTVFFLSLFRAATSLSLVIAYQNISSGVASIIHFMYPLAVALAMALFFHERISWRTAAAIGVSLAGVALLSAGGIGSRGGDTTSGTVAAAVSVFAYAGYIIGVRKSRAAQVESTTLTFYVMAFGALLFLCGGMFTGGVRLVTDGKEWLAILGLALPATAISNITLVRAIKFIGPTLTSIFGALEPLTAVAIGATVFGERFGWTSALGVGLVVAAVSIVVLDTQRKTGKTTPSSST</sequence>
<feature type="transmembrane region" description="Helical" evidence="1">
    <location>
        <begin position="67"/>
        <end position="88"/>
    </location>
</feature>
<dbReference type="InterPro" id="IPR000620">
    <property type="entry name" value="EamA_dom"/>
</dbReference>
<feature type="transmembrane region" description="Helical" evidence="1">
    <location>
        <begin position="7"/>
        <end position="28"/>
    </location>
</feature>
<dbReference type="PANTHER" id="PTHR22911:SF137">
    <property type="entry name" value="SOLUTE CARRIER FAMILY 35 MEMBER G2-RELATED"/>
    <property type="match status" value="1"/>
</dbReference>
<keyword evidence="1" id="KW-0472">Membrane</keyword>
<dbReference type="GO" id="GO:0016020">
    <property type="term" value="C:membrane"/>
    <property type="evidence" value="ECO:0007669"/>
    <property type="project" value="InterPro"/>
</dbReference>
<keyword evidence="1" id="KW-0812">Transmembrane</keyword>
<evidence type="ECO:0000259" key="2">
    <source>
        <dbReference type="Pfam" id="PF00892"/>
    </source>
</evidence>
<evidence type="ECO:0000313" key="4">
    <source>
        <dbReference type="Proteomes" id="UP000187417"/>
    </source>
</evidence>
<protein>
    <submittedName>
        <fullName evidence="3">EamA family transporter</fullName>
    </submittedName>
</protein>
<keyword evidence="1" id="KW-1133">Transmembrane helix</keyword>
<dbReference type="EMBL" id="MNQH01000001">
    <property type="protein sequence ID" value="OKY96742.1"/>
    <property type="molecule type" value="Genomic_DNA"/>
</dbReference>
<proteinExistence type="predicted"/>